<name>A0A9D4GH65_DREPO</name>
<comment type="caution">
    <text evidence="1">The sequence shown here is derived from an EMBL/GenBank/DDBJ whole genome shotgun (WGS) entry which is preliminary data.</text>
</comment>
<dbReference type="Proteomes" id="UP000828390">
    <property type="component" value="Unassembled WGS sequence"/>
</dbReference>
<dbReference type="EMBL" id="JAIWYP010000006">
    <property type="protein sequence ID" value="KAH3815384.1"/>
    <property type="molecule type" value="Genomic_DNA"/>
</dbReference>
<proteinExistence type="predicted"/>
<reference evidence="1" key="2">
    <citation type="submission" date="2020-11" db="EMBL/GenBank/DDBJ databases">
        <authorList>
            <person name="McCartney M.A."/>
            <person name="Auch B."/>
            <person name="Kono T."/>
            <person name="Mallez S."/>
            <person name="Becker A."/>
            <person name="Gohl D.M."/>
            <person name="Silverstein K.A.T."/>
            <person name="Koren S."/>
            <person name="Bechman K.B."/>
            <person name="Herman A."/>
            <person name="Abrahante J.E."/>
            <person name="Garbe J."/>
        </authorList>
    </citation>
    <scope>NUCLEOTIDE SEQUENCE</scope>
    <source>
        <strain evidence="1">Duluth1</strain>
        <tissue evidence="1">Whole animal</tissue>
    </source>
</reference>
<keyword evidence="2" id="KW-1185">Reference proteome</keyword>
<reference evidence="1" key="1">
    <citation type="journal article" date="2019" name="bioRxiv">
        <title>The Genome of the Zebra Mussel, Dreissena polymorpha: A Resource for Invasive Species Research.</title>
        <authorList>
            <person name="McCartney M.A."/>
            <person name="Auch B."/>
            <person name="Kono T."/>
            <person name="Mallez S."/>
            <person name="Zhang Y."/>
            <person name="Obille A."/>
            <person name="Becker A."/>
            <person name="Abrahante J.E."/>
            <person name="Garbe J."/>
            <person name="Badalamenti J.P."/>
            <person name="Herman A."/>
            <person name="Mangelson H."/>
            <person name="Liachko I."/>
            <person name="Sullivan S."/>
            <person name="Sone E.D."/>
            <person name="Koren S."/>
            <person name="Silverstein K.A.T."/>
            <person name="Beckman K.B."/>
            <person name="Gohl D.M."/>
        </authorList>
    </citation>
    <scope>NUCLEOTIDE SEQUENCE</scope>
    <source>
        <strain evidence="1">Duluth1</strain>
        <tissue evidence="1">Whole animal</tissue>
    </source>
</reference>
<evidence type="ECO:0000313" key="2">
    <source>
        <dbReference type="Proteomes" id="UP000828390"/>
    </source>
</evidence>
<dbReference type="AlphaFoldDB" id="A0A9D4GH65"/>
<protein>
    <submittedName>
        <fullName evidence="1">Uncharacterized protein</fullName>
    </submittedName>
</protein>
<gene>
    <name evidence="1" type="ORF">DPMN_143906</name>
</gene>
<accession>A0A9D4GH65</accession>
<evidence type="ECO:0000313" key="1">
    <source>
        <dbReference type="EMBL" id="KAH3815384.1"/>
    </source>
</evidence>
<organism evidence="1 2">
    <name type="scientific">Dreissena polymorpha</name>
    <name type="common">Zebra mussel</name>
    <name type="synonym">Mytilus polymorpha</name>
    <dbReference type="NCBI Taxonomy" id="45954"/>
    <lineage>
        <taxon>Eukaryota</taxon>
        <taxon>Metazoa</taxon>
        <taxon>Spiralia</taxon>
        <taxon>Lophotrochozoa</taxon>
        <taxon>Mollusca</taxon>
        <taxon>Bivalvia</taxon>
        <taxon>Autobranchia</taxon>
        <taxon>Heteroconchia</taxon>
        <taxon>Euheterodonta</taxon>
        <taxon>Imparidentia</taxon>
        <taxon>Neoheterodontei</taxon>
        <taxon>Myida</taxon>
        <taxon>Dreissenoidea</taxon>
        <taxon>Dreissenidae</taxon>
        <taxon>Dreissena</taxon>
    </lineage>
</organism>
<sequence>MRELFRSMWGKETLPPDLNGAFTSTNVKATYSRATTTEGFLSYPSQERSLHGNY</sequence>